<evidence type="ECO:0000256" key="1">
    <source>
        <dbReference type="SAM" id="MobiDB-lite"/>
    </source>
</evidence>
<proteinExistence type="predicted"/>
<dbReference type="RefSeq" id="WP_165008336.1">
    <property type="nucleotide sequence ID" value="NZ_CP064954.1"/>
</dbReference>
<reference evidence="2 3" key="1">
    <citation type="submission" date="2020-11" db="EMBL/GenBank/DDBJ databases">
        <title>Corynebacterium sp. ZJ-599.</title>
        <authorList>
            <person name="Zhou J."/>
        </authorList>
    </citation>
    <scope>NUCLEOTIDE SEQUENCE [LARGE SCALE GENOMIC DNA]</scope>
    <source>
        <strain evidence="2 3">ZJ-599</strain>
    </source>
</reference>
<evidence type="ECO:0000313" key="2">
    <source>
        <dbReference type="EMBL" id="QPK79604.1"/>
    </source>
</evidence>
<sequence length="87" mass="9647">MDFEEFARSFRQRTASRLIEFEHSLAKAQADIEKAAREARAQQGRSQVGPQGASASPGKEGYGQQAACHPRQQVGQSRQVKSVFRRG</sequence>
<dbReference type="Proteomes" id="UP000594681">
    <property type="component" value="Chromosome"/>
</dbReference>
<accession>A0A7T0KFJ0</accession>
<dbReference type="EMBL" id="CP064954">
    <property type="protein sequence ID" value="QPK79604.1"/>
    <property type="molecule type" value="Genomic_DNA"/>
</dbReference>
<organism evidence="2 3">
    <name type="scientific">Corynebacterium lizhenjunii</name>
    <dbReference type="NCBI Taxonomy" id="2709394"/>
    <lineage>
        <taxon>Bacteria</taxon>
        <taxon>Bacillati</taxon>
        <taxon>Actinomycetota</taxon>
        <taxon>Actinomycetes</taxon>
        <taxon>Mycobacteriales</taxon>
        <taxon>Corynebacteriaceae</taxon>
        <taxon>Corynebacterium</taxon>
    </lineage>
</organism>
<protein>
    <submittedName>
        <fullName evidence="2">Uncharacterized protein</fullName>
    </submittedName>
</protein>
<dbReference type="AlphaFoldDB" id="A0A7T0KFJ0"/>
<keyword evidence="3" id="KW-1185">Reference proteome</keyword>
<feature type="region of interest" description="Disordered" evidence="1">
    <location>
        <begin position="33"/>
        <end position="87"/>
    </location>
</feature>
<gene>
    <name evidence="2" type="ORF">G7Y31_02520</name>
</gene>
<name>A0A7T0KFJ0_9CORY</name>
<dbReference type="KEGG" id="cliz:G7Y31_02520"/>
<evidence type="ECO:0000313" key="3">
    <source>
        <dbReference type="Proteomes" id="UP000594681"/>
    </source>
</evidence>